<keyword evidence="1" id="KW-0802">TPR repeat</keyword>
<feature type="non-terminal residue" evidence="5">
    <location>
        <position position="275"/>
    </location>
</feature>
<dbReference type="EMBL" id="JABEZW010000003">
    <property type="protein sequence ID" value="MBA0761285.1"/>
    <property type="molecule type" value="Genomic_DNA"/>
</dbReference>
<keyword evidence="2" id="KW-0175">Coiled coil</keyword>
<dbReference type="InterPro" id="IPR044563">
    <property type="entry name" value="Sgt1-like"/>
</dbReference>
<dbReference type="SUPFAM" id="SSF49764">
    <property type="entry name" value="HSP20-like chaperones"/>
    <property type="match status" value="1"/>
</dbReference>
<dbReference type="AlphaFoldDB" id="A0A7J9DLI9"/>
<dbReference type="SUPFAM" id="SSF48452">
    <property type="entry name" value="TPR-like"/>
    <property type="match status" value="1"/>
</dbReference>
<dbReference type="PANTHER" id="PTHR45862">
    <property type="entry name" value="PROTEIN SGT1 HOMOLOG"/>
    <property type="match status" value="1"/>
</dbReference>
<dbReference type="Pfam" id="PF04969">
    <property type="entry name" value="CS"/>
    <property type="match status" value="1"/>
</dbReference>
<evidence type="ECO:0000256" key="1">
    <source>
        <dbReference type="PROSITE-ProRule" id="PRU00339"/>
    </source>
</evidence>
<dbReference type="GO" id="GO:0006950">
    <property type="term" value="P:response to stress"/>
    <property type="evidence" value="ECO:0007669"/>
    <property type="project" value="UniProtKB-ARBA"/>
</dbReference>
<feature type="region of interest" description="Disordered" evidence="3">
    <location>
        <begin position="249"/>
        <end position="275"/>
    </location>
</feature>
<evidence type="ECO:0000313" key="6">
    <source>
        <dbReference type="Proteomes" id="UP000593568"/>
    </source>
</evidence>
<gene>
    <name evidence="5" type="ORF">Gotri_023956</name>
</gene>
<feature type="coiled-coil region" evidence="2">
    <location>
        <begin position="35"/>
        <end position="62"/>
    </location>
</feature>
<name>A0A7J9DLI9_9ROSI</name>
<evidence type="ECO:0000259" key="4">
    <source>
        <dbReference type="PROSITE" id="PS51203"/>
    </source>
</evidence>
<reference evidence="5 6" key="1">
    <citation type="journal article" date="2019" name="Genome Biol. Evol.">
        <title>Insights into the evolution of the New World diploid cottons (Gossypium, subgenus Houzingenia) based on genome sequencing.</title>
        <authorList>
            <person name="Grover C.E."/>
            <person name="Arick M.A. 2nd"/>
            <person name="Thrash A."/>
            <person name="Conover J.L."/>
            <person name="Sanders W.S."/>
            <person name="Peterson D.G."/>
            <person name="Frelichowski J.E."/>
            <person name="Scheffler J.A."/>
            <person name="Scheffler B.E."/>
            <person name="Wendel J.F."/>
        </authorList>
    </citation>
    <scope>NUCLEOTIDE SEQUENCE [LARGE SCALE GENOMIC DNA]</scope>
    <source>
        <strain evidence="5">8</strain>
        <tissue evidence="5">Leaf</tissue>
    </source>
</reference>
<comment type="caution">
    <text evidence="5">The sequence shown here is derived from an EMBL/GenBank/DDBJ whole genome shotgun (WGS) entry which is preliminary data.</text>
</comment>
<keyword evidence="6" id="KW-1185">Reference proteome</keyword>
<dbReference type="PROSITE" id="PS50005">
    <property type="entry name" value="TPR"/>
    <property type="match status" value="1"/>
</dbReference>
<feature type="repeat" description="TPR" evidence="1">
    <location>
        <begin position="2"/>
        <end position="35"/>
    </location>
</feature>
<evidence type="ECO:0000256" key="2">
    <source>
        <dbReference type="SAM" id="Coils"/>
    </source>
</evidence>
<dbReference type="GO" id="GO:0051087">
    <property type="term" value="F:protein-folding chaperone binding"/>
    <property type="evidence" value="ECO:0007669"/>
    <property type="project" value="InterPro"/>
</dbReference>
<protein>
    <recommendedName>
        <fullName evidence="4">CS domain-containing protein</fullName>
    </recommendedName>
</protein>
<organism evidence="5 6">
    <name type="scientific">Gossypium trilobum</name>
    <dbReference type="NCBI Taxonomy" id="34281"/>
    <lineage>
        <taxon>Eukaryota</taxon>
        <taxon>Viridiplantae</taxon>
        <taxon>Streptophyta</taxon>
        <taxon>Embryophyta</taxon>
        <taxon>Tracheophyta</taxon>
        <taxon>Spermatophyta</taxon>
        <taxon>Magnoliopsida</taxon>
        <taxon>eudicotyledons</taxon>
        <taxon>Gunneridae</taxon>
        <taxon>Pentapetalae</taxon>
        <taxon>rosids</taxon>
        <taxon>malvids</taxon>
        <taxon>Malvales</taxon>
        <taxon>Malvaceae</taxon>
        <taxon>Malvoideae</taxon>
        <taxon>Gossypium</taxon>
    </lineage>
</organism>
<proteinExistence type="predicted"/>
<dbReference type="InterPro" id="IPR007052">
    <property type="entry name" value="CS_dom"/>
</dbReference>
<dbReference type="InterPro" id="IPR011990">
    <property type="entry name" value="TPR-like_helical_dom_sf"/>
</dbReference>
<evidence type="ECO:0000313" key="5">
    <source>
        <dbReference type="EMBL" id="MBA0761285.1"/>
    </source>
</evidence>
<feature type="domain" description="CS" evidence="4">
    <location>
        <begin position="106"/>
        <end position="206"/>
    </location>
</feature>
<dbReference type="PROSITE" id="PS51203">
    <property type="entry name" value="CS"/>
    <property type="match status" value="1"/>
</dbReference>
<sequence>MASDLETKAQEAFIDDHFELALDLYSQAIQLNPTNAELYADRAQANIKLNNLTEDVTDANKAIELDPSMSKAYLQETDELPKQMLKEVTTNSVPAKEVEPVKDAPVQWLWHEFYQKPEKVVVTVFAKGIPRECVKVDYGEQILSVSIEAPGKDSYHFQPRLFRKVLHEIHVIKILLIPEKCRYDVLSTKIEIRLAKAEPIHWTSLEFSREVAVPQRVNVSSVSANQSPVYPSFKLKRVGWDKIEAQVKKEEKDERLDGDDVSLPTNQVENEREDI</sequence>
<accession>A0A7J9DLI9</accession>
<evidence type="ECO:0000256" key="3">
    <source>
        <dbReference type="SAM" id="MobiDB-lite"/>
    </source>
</evidence>
<dbReference type="Proteomes" id="UP000593568">
    <property type="component" value="Unassembled WGS sequence"/>
</dbReference>
<dbReference type="Gene3D" id="2.60.40.790">
    <property type="match status" value="1"/>
</dbReference>
<dbReference type="InterPro" id="IPR008978">
    <property type="entry name" value="HSP20-like_chaperone"/>
</dbReference>
<dbReference type="SMART" id="SM00028">
    <property type="entry name" value="TPR"/>
    <property type="match status" value="2"/>
</dbReference>
<dbReference type="InterPro" id="IPR019734">
    <property type="entry name" value="TPR_rpt"/>
</dbReference>
<dbReference type="CDD" id="cd06466">
    <property type="entry name" value="p23_CS_SGT1_like"/>
    <property type="match status" value="1"/>
</dbReference>
<dbReference type="Gene3D" id="1.25.40.10">
    <property type="entry name" value="Tetratricopeptide repeat domain"/>
    <property type="match status" value="1"/>
</dbReference>